<organism evidence="2 3">
    <name type="scientific">Chthonomonas calidirosea (strain DSM 23976 / ICMP 18418 / T49)</name>
    <dbReference type="NCBI Taxonomy" id="1303518"/>
    <lineage>
        <taxon>Bacteria</taxon>
        <taxon>Bacillati</taxon>
        <taxon>Armatimonadota</taxon>
        <taxon>Chthonomonadia</taxon>
        <taxon>Chthonomonadales</taxon>
        <taxon>Chthonomonadaceae</taxon>
        <taxon>Chthonomonas</taxon>
    </lineage>
</organism>
<reference evidence="3" key="1">
    <citation type="submission" date="2013-03" db="EMBL/GenBank/DDBJ databases">
        <title>Genome sequence of Chthonomonas calidirosea, the first sequenced genome from the Armatimonadetes phylum (formally candidate division OP10).</title>
        <authorList>
            <person name="Lee K.C.Y."/>
            <person name="Morgan X.C."/>
            <person name="Dunfield P.F."/>
            <person name="Tamas I."/>
            <person name="Houghton K.M."/>
            <person name="Vyssotski M."/>
            <person name="Ryan J.L.J."/>
            <person name="Lagutin K."/>
            <person name="McDonald I.R."/>
            <person name="Stott M.B."/>
        </authorList>
    </citation>
    <scope>NUCLEOTIDE SEQUENCE [LARGE SCALE GENOMIC DNA]</scope>
    <source>
        <strain evidence="3">DSM 23976 / ICMP 18418 / T49</strain>
    </source>
</reference>
<feature type="region of interest" description="Disordered" evidence="1">
    <location>
        <begin position="118"/>
        <end position="168"/>
    </location>
</feature>
<dbReference type="InParanoid" id="S0EUH2"/>
<accession>S0EUH2</accession>
<evidence type="ECO:0000256" key="1">
    <source>
        <dbReference type="SAM" id="MobiDB-lite"/>
    </source>
</evidence>
<dbReference type="KEGG" id="ccz:CCALI_01136"/>
<name>S0EUH2_CHTCT</name>
<dbReference type="eggNOG" id="ENOG5031HIK">
    <property type="taxonomic scope" value="Bacteria"/>
</dbReference>
<sequence>MKREFIVERQGKVFCLYAGLLDLAHARGLKAIETELVQIPTEANKNVAIVRAVVRMEGSKEGEERIFTGLGDADPTNVAPAMRTCLLRLAETRAKARALRDAVNIGVAALEELGDAEGESLSMESTPERGYLLGRSPSGREGDGSTGSNRGHRAPSKRKESFDASERLSEEQANAIRTLCKRQGLQVEEVVRERCGAEALDQLNAAQAAELIRALVHAQQLSVISSSK</sequence>
<evidence type="ECO:0000313" key="3">
    <source>
        <dbReference type="Proteomes" id="UP000014227"/>
    </source>
</evidence>
<dbReference type="HOGENOM" id="CLU_104538_0_0_0"/>
<dbReference type="PATRIC" id="fig|1303518.3.peg.1156"/>
<dbReference type="Proteomes" id="UP000014227">
    <property type="component" value="Chromosome I"/>
</dbReference>
<proteinExistence type="predicted"/>
<protein>
    <submittedName>
        <fullName evidence="2">Uncharacterized protein</fullName>
    </submittedName>
</protein>
<dbReference type="AlphaFoldDB" id="S0EUH2"/>
<dbReference type="OrthoDB" id="5242538at2"/>
<dbReference type="EMBL" id="HF951689">
    <property type="protein sequence ID" value="CCW34955.1"/>
    <property type="molecule type" value="Genomic_DNA"/>
</dbReference>
<evidence type="ECO:0000313" key="2">
    <source>
        <dbReference type="EMBL" id="CCW34955.1"/>
    </source>
</evidence>
<gene>
    <name evidence="2" type="ORF">CCALI_01136</name>
</gene>
<keyword evidence="3" id="KW-1185">Reference proteome</keyword>
<dbReference type="STRING" id="454171.CP488_00022"/>
<dbReference type="RefSeq" id="WP_016482500.1">
    <property type="nucleotide sequence ID" value="NC_021487.1"/>
</dbReference>
<feature type="compositionally biased region" description="Basic and acidic residues" evidence="1">
    <location>
        <begin position="157"/>
        <end position="168"/>
    </location>
</feature>